<sequence length="358" mass="41363">MASPGETKPSRLIYSKQSLIILTGLLFVVTILLAASAGNLTRPFPSTFHPKYLQDSVENVTSYNLPWKQTHAVNSSTELFRDKIQKHRIAVLRKGCADARQNGVTFKLGGKSPIYNDNYRFIFSAVPKVATTSWKRVFLVLQGQVNSTDSLHHKAVQHKFHYPKLSSLSTPEANVRVNTYTKVLFVREPFHRILSAYRNKLENIDNSRFRRKYGTSIIAKYRKNPSLSSLKTGSDVTFLEFVKYLADPQTRFQDMDMHWTPIFVIGRACNMNYDIIGKFEKLQEDALYVLEKINARHVVTFPSYDTHVTNSSHDDTYSKYYSTVPEELLSRLYKKYELDFTLFDYDKPQIIEQDRVNT</sequence>
<evidence type="ECO:0000256" key="1">
    <source>
        <dbReference type="ARBA" id="ARBA00004323"/>
    </source>
</evidence>
<evidence type="ECO:0000256" key="9">
    <source>
        <dbReference type="RuleBase" id="RU364020"/>
    </source>
</evidence>
<keyword evidence="5" id="KW-1133">Transmembrane helix</keyword>
<protein>
    <recommendedName>
        <fullName evidence="9">Carbohydrate sulfotransferase</fullName>
        <ecNumber evidence="9">2.8.2.-</ecNumber>
    </recommendedName>
</protein>
<evidence type="ECO:0000256" key="2">
    <source>
        <dbReference type="ARBA" id="ARBA00006339"/>
    </source>
</evidence>
<keyword evidence="4" id="KW-0812">Transmembrane</keyword>
<dbReference type="Proteomes" id="UP000694865">
    <property type="component" value="Unplaced"/>
</dbReference>
<dbReference type="RefSeq" id="XP_006814963.1">
    <property type="nucleotide sequence ID" value="XM_006814900.1"/>
</dbReference>
<proteinExistence type="inferred from homology"/>
<evidence type="ECO:0000256" key="3">
    <source>
        <dbReference type="ARBA" id="ARBA00022679"/>
    </source>
</evidence>
<evidence type="ECO:0000256" key="6">
    <source>
        <dbReference type="ARBA" id="ARBA00023034"/>
    </source>
</evidence>
<dbReference type="GeneID" id="100376770"/>
<dbReference type="PANTHER" id="PTHR12137:SF54">
    <property type="entry name" value="CARBOHYDRATE SULFOTRANSFERASE"/>
    <property type="match status" value="1"/>
</dbReference>
<dbReference type="Pfam" id="PF03567">
    <property type="entry name" value="Sulfotransfer_2"/>
    <property type="match status" value="1"/>
</dbReference>
<dbReference type="InterPro" id="IPR018011">
    <property type="entry name" value="Carb_sulfotrans_8-10"/>
</dbReference>
<evidence type="ECO:0000256" key="4">
    <source>
        <dbReference type="ARBA" id="ARBA00022692"/>
    </source>
</evidence>
<reference evidence="11" key="1">
    <citation type="submission" date="2025-08" db="UniProtKB">
        <authorList>
            <consortium name="RefSeq"/>
        </authorList>
    </citation>
    <scope>IDENTIFICATION</scope>
    <source>
        <tissue evidence="11">Testes</tissue>
    </source>
</reference>
<evidence type="ECO:0000313" key="10">
    <source>
        <dbReference type="Proteomes" id="UP000694865"/>
    </source>
</evidence>
<keyword evidence="7" id="KW-0472">Membrane</keyword>
<dbReference type="PANTHER" id="PTHR12137">
    <property type="entry name" value="CARBOHYDRATE SULFOTRANSFERASE"/>
    <property type="match status" value="1"/>
</dbReference>
<comment type="subcellular location">
    <subcellularLocation>
        <location evidence="1 9">Golgi apparatus membrane</location>
        <topology evidence="1 9">Single-pass type II membrane protein</topology>
    </subcellularLocation>
</comment>
<name>A0ABM0M4M2_SACKO</name>
<keyword evidence="9" id="KW-0119">Carbohydrate metabolism</keyword>
<keyword evidence="3 9" id="KW-0808">Transferase</keyword>
<keyword evidence="9" id="KW-0735">Signal-anchor</keyword>
<gene>
    <name evidence="11" type="primary">LOC100376770</name>
</gene>
<accession>A0ABM0M4M2</accession>
<keyword evidence="10" id="KW-1185">Reference proteome</keyword>
<organism evidence="10 11">
    <name type="scientific">Saccoglossus kowalevskii</name>
    <name type="common">Acorn worm</name>
    <dbReference type="NCBI Taxonomy" id="10224"/>
    <lineage>
        <taxon>Eukaryota</taxon>
        <taxon>Metazoa</taxon>
        <taxon>Hemichordata</taxon>
        <taxon>Enteropneusta</taxon>
        <taxon>Harrimaniidae</taxon>
        <taxon>Saccoglossus</taxon>
    </lineage>
</organism>
<keyword evidence="6 9" id="KW-0333">Golgi apparatus</keyword>
<dbReference type="InterPro" id="IPR005331">
    <property type="entry name" value="Sulfotransferase"/>
</dbReference>
<evidence type="ECO:0000256" key="7">
    <source>
        <dbReference type="ARBA" id="ARBA00023136"/>
    </source>
</evidence>
<dbReference type="EC" id="2.8.2.-" evidence="9"/>
<keyword evidence="8 9" id="KW-0325">Glycoprotein</keyword>
<comment type="similarity">
    <text evidence="2 9">Belongs to the sulfotransferase 2 family.</text>
</comment>
<evidence type="ECO:0000256" key="8">
    <source>
        <dbReference type="ARBA" id="ARBA00023180"/>
    </source>
</evidence>
<evidence type="ECO:0000313" key="11">
    <source>
        <dbReference type="RefSeq" id="XP_006814963.1"/>
    </source>
</evidence>
<evidence type="ECO:0000256" key="5">
    <source>
        <dbReference type="ARBA" id="ARBA00022989"/>
    </source>
</evidence>